<dbReference type="EMBL" id="CP121682">
    <property type="protein sequence ID" value="WGD41290.1"/>
    <property type="molecule type" value="Genomic_DNA"/>
</dbReference>
<dbReference type="RefSeq" id="WP_279334404.1">
    <property type="nucleotide sequence ID" value="NZ_CP121682.1"/>
</dbReference>
<accession>A0ABY8K3D5</accession>
<protein>
    <recommendedName>
        <fullName evidence="5">L,D-transpeptidase</fullName>
    </recommendedName>
</protein>
<organism evidence="3 4">
    <name type="scientific">Streptomyces cathayae</name>
    <dbReference type="NCBI Taxonomy" id="3031124"/>
    <lineage>
        <taxon>Bacteria</taxon>
        <taxon>Bacillati</taxon>
        <taxon>Actinomycetota</taxon>
        <taxon>Actinomycetes</taxon>
        <taxon>Kitasatosporales</taxon>
        <taxon>Streptomycetaceae</taxon>
        <taxon>Streptomyces</taxon>
    </lineage>
</organism>
<reference evidence="3 4" key="1">
    <citation type="submission" date="2023-03" db="EMBL/GenBank/DDBJ databases">
        <authorList>
            <person name="Mo P."/>
        </authorList>
    </citation>
    <scope>NUCLEOTIDE SEQUENCE [LARGE SCALE GENOMIC DNA]</scope>
    <source>
        <strain evidence="3 4">HUAS 5</strain>
    </source>
</reference>
<dbReference type="Proteomes" id="UP001216440">
    <property type="component" value="Chromosome"/>
</dbReference>
<feature type="region of interest" description="Disordered" evidence="1">
    <location>
        <begin position="30"/>
        <end position="76"/>
    </location>
</feature>
<name>A0ABY8K3D5_9ACTN</name>
<evidence type="ECO:0008006" key="5">
    <source>
        <dbReference type="Google" id="ProtNLM"/>
    </source>
</evidence>
<proteinExistence type="predicted"/>
<evidence type="ECO:0000256" key="1">
    <source>
        <dbReference type="SAM" id="MobiDB-lite"/>
    </source>
</evidence>
<keyword evidence="4" id="KW-1185">Reference proteome</keyword>
<feature type="signal peptide" evidence="2">
    <location>
        <begin position="1"/>
        <end position="27"/>
    </location>
</feature>
<evidence type="ECO:0000313" key="4">
    <source>
        <dbReference type="Proteomes" id="UP001216440"/>
    </source>
</evidence>
<gene>
    <name evidence="3" type="ORF">PYS65_14595</name>
</gene>
<feature type="chain" id="PRO_5047155792" description="L,D-transpeptidase" evidence="2">
    <location>
        <begin position="28"/>
        <end position="191"/>
    </location>
</feature>
<keyword evidence="2" id="KW-0732">Signal</keyword>
<sequence length="191" mass="19453">MAGNSSAIVAGLTAAALAMVAFLGHQAASSASARPHAARAGTSPGAVRADRGADAPGGADGSGTLTAPPGDSGRGTRVVYALNTDRVWLVDKNDKVKRTFTVKPGTVDPEPGTYRVTSRSGKITGSDGVPVEHVVRFADSDGTVIGFSAAVDGSDPELDPKVRTGGVRETRADGRALWKFATIGRTVVVVR</sequence>
<evidence type="ECO:0000256" key="2">
    <source>
        <dbReference type="SAM" id="SignalP"/>
    </source>
</evidence>
<evidence type="ECO:0000313" key="3">
    <source>
        <dbReference type="EMBL" id="WGD41290.1"/>
    </source>
</evidence>
<feature type="compositionally biased region" description="Low complexity" evidence="1">
    <location>
        <begin position="30"/>
        <end position="47"/>
    </location>
</feature>